<sequence length="192" mass="19664">MSVEKAESTVSPATDTAIADAAVASAETADAPLTPQERQNEALHTIKNHVITAMGIGILPVPGLDLIALTGVQLSLLRKVGRLYGHSLSDETGKKLLGALLGGYLPLVVTAPLASLLKFIPGVGIAAGVLAQSTLAGATTYAVGKLFMQHFETGGTFLDVKVSDMSSKLKQQVEEGKAFVQKNVGGGKAGAS</sequence>
<evidence type="ECO:0000313" key="7">
    <source>
        <dbReference type="Proteomes" id="UP000594778"/>
    </source>
</evidence>
<dbReference type="AlphaFoldDB" id="A0A080NPC4"/>
<gene>
    <name evidence="6" type="ORF">I6G66_09095</name>
</gene>
<evidence type="ECO:0000256" key="1">
    <source>
        <dbReference type="ARBA" id="ARBA00004141"/>
    </source>
</evidence>
<organism evidence="6 7">
    <name type="scientific">Delftia acidovorans</name>
    <name type="common">Pseudomonas acidovorans</name>
    <name type="synonym">Comamonas acidovorans</name>
    <dbReference type="NCBI Taxonomy" id="80866"/>
    <lineage>
        <taxon>Bacteria</taxon>
        <taxon>Pseudomonadati</taxon>
        <taxon>Pseudomonadota</taxon>
        <taxon>Betaproteobacteria</taxon>
        <taxon>Burkholderiales</taxon>
        <taxon>Comamonadaceae</taxon>
        <taxon>Delftia</taxon>
    </lineage>
</organism>
<feature type="transmembrane region" description="Helical" evidence="5">
    <location>
        <begin position="96"/>
        <end position="117"/>
    </location>
</feature>
<proteinExistence type="predicted"/>
<dbReference type="RefSeq" id="WP_016445288.1">
    <property type="nucleotide sequence ID" value="NZ_CAGKLB010000009.1"/>
</dbReference>
<dbReference type="GO" id="GO:0016020">
    <property type="term" value="C:membrane"/>
    <property type="evidence" value="ECO:0007669"/>
    <property type="project" value="UniProtKB-SubCell"/>
</dbReference>
<evidence type="ECO:0000256" key="2">
    <source>
        <dbReference type="ARBA" id="ARBA00022692"/>
    </source>
</evidence>
<feature type="transmembrane region" description="Helical" evidence="5">
    <location>
        <begin position="50"/>
        <end position="76"/>
    </location>
</feature>
<evidence type="ECO:0000256" key="3">
    <source>
        <dbReference type="ARBA" id="ARBA00022989"/>
    </source>
</evidence>
<evidence type="ECO:0000256" key="5">
    <source>
        <dbReference type="SAM" id="Phobius"/>
    </source>
</evidence>
<comment type="subcellular location">
    <subcellularLocation>
        <location evidence="1">Membrane</location>
        <topology evidence="1">Multi-pass membrane protein</topology>
    </subcellularLocation>
</comment>
<dbReference type="Pfam" id="PF05128">
    <property type="entry name" value="DUF697"/>
    <property type="match status" value="1"/>
</dbReference>
<accession>A0A080NPC4</accession>
<feature type="transmembrane region" description="Helical" evidence="5">
    <location>
        <begin position="123"/>
        <end position="143"/>
    </location>
</feature>
<protein>
    <submittedName>
        <fullName evidence="6">DUF697 domain-containing protein</fullName>
    </submittedName>
</protein>
<keyword evidence="3 5" id="KW-1133">Transmembrane helix</keyword>
<evidence type="ECO:0000256" key="4">
    <source>
        <dbReference type="ARBA" id="ARBA00023136"/>
    </source>
</evidence>
<keyword evidence="2 5" id="KW-0812">Transmembrane</keyword>
<dbReference type="InterPro" id="IPR021147">
    <property type="entry name" value="DUF697"/>
</dbReference>
<reference evidence="6 7" key="1">
    <citation type="submission" date="2020-12" db="EMBL/GenBank/DDBJ databases">
        <title>FDA dAtabase for Regulatory Grade micrObial Sequences (FDA-ARGOS): Supporting development and validation of Infectious Disease Dx tests.</title>
        <authorList>
            <person name="Sproer C."/>
            <person name="Gronow S."/>
            <person name="Severitt S."/>
            <person name="Schroder I."/>
            <person name="Tallon L."/>
            <person name="Sadzewicz L."/>
            <person name="Zhao X."/>
            <person name="Boylan J."/>
            <person name="Ott S."/>
            <person name="Bowen H."/>
            <person name="Vavikolanu K."/>
            <person name="Mehta A."/>
            <person name="Aluvathingal J."/>
            <person name="Nadendla S."/>
            <person name="Lowell S."/>
            <person name="Myers T."/>
            <person name="Yan Y."/>
            <person name="Sichtig H."/>
        </authorList>
    </citation>
    <scope>NUCLEOTIDE SEQUENCE [LARGE SCALE GENOMIC DNA]</scope>
    <source>
        <strain evidence="6 7">FDAARGOS_909</strain>
    </source>
</reference>
<keyword evidence="4 5" id="KW-0472">Membrane</keyword>
<name>A0A080NPC4_DELAC</name>
<dbReference type="Proteomes" id="UP000594778">
    <property type="component" value="Chromosome"/>
</dbReference>
<dbReference type="EMBL" id="CP065668">
    <property type="protein sequence ID" value="QPS10133.1"/>
    <property type="molecule type" value="Genomic_DNA"/>
</dbReference>
<evidence type="ECO:0000313" key="6">
    <source>
        <dbReference type="EMBL" id="QPS10133.1"/>
    </source>
</evidence>